<name>A0A1R3T6E1_STRSL</name>
<dbReference type="InterPro" id="IPR036388">
    <property type="entry name" value="WH-like_DNA-bd_sf"/>
</dbReference>
<sequence length="119" mass="13662">MPRYGQVKNVQWFATTVAGIEKLSQDLGLTMFDMRVMFYILTRIDADNRATVPNQKVISETIGMSDRKISEAIGKLKDCKLIVKSEEAKTYFINPEFFYAGGNFTLNEKIDDFKSYLKN</sequence>
<evidence type="ECO:0000313" key="2">
    <source>
        <dbReference type="EMBL" id="SCW20871.1"/>
    </source>
</evidence>
<dbReference type="AlphaFoldDB" id="A0A1R3T6E1"/>
<evidence type="ECO:0000259" key="1">
    <source>
        <dbReference type="Pfam" id="PF05732"/>
    </source>
</evidence>
<proteinExistence type="predicted"/>
<dbReference type="GO" id="GO:0006260">
    <property type="term" value="P:DNA replication"/>
    <property type="evidence" value="ECO:0007669"/>
    <property type="project" value="InterPro"/>
</dbReference>
<organism evidence="2">
    <name type="scientific">Streptococcus salivarius</name>
    <dbReference type="NCBI Taxonomy" id="1304"/>
    <lineage>
        <taxon>Bacteria</taxon>
        <taxon>Bacillati</taxon>
        <taxon>Bacillota</taxon>
        <taxon>Bacilli</taxon>
        <taxon>Lactobacillales</taxon>
        <taxon>Streptococcaceae</taxon>
        <taxon>Streptococcus</taxon>
    </lineage>
</organism>
<dbReference type="Gene3D" id="1.10.10.10">
    <property type="entry name" value="Winged helix-like DNA-binding domain superfamily/Winged helix DNA-binding domain"/>
    <property type="match status" value="1"/>
</dbReference>
<accession>A0A1R3T6E1</accession>
<gene>
    <name evidence="2" type="primary">repA</name>
</gene>
<feature type="domain" description="Plasmid replication protein RepL" evidence="1">
    <location>
        <begin position="34"/>
        <end position="103"/>
    </location>
</feature>
<reference evidence="2" key="1">
    <citation type="submission" date="2016-08" db="EMBL/GenBank/DDBJ databases">
        <authorList>
            <person name="Seilhamer J.J."/>
        </authorList>
    </citation>
    <scope>NUCLEOTIDE SEQUENCE</scope>
    <source>
        <strain evidence="2">L60</strain>
    </source>
</reference>
<dbReference type="EMBL" id="LT622833">
    <property type="protein sequence ID" value="SCW20871.1"/>
    <property type="molecule type" value="Genomic_DNA"/>
</dbReference>
<dbReference type="InterPro" id="IPR008813">
    <property type="entry name" value="Plasmid_replication_RepL"/>
</dbReference>
<dbReference type="GO" id="GO:0006276">
    <property type="term" value="P:plasmid maintenance"/>
    <property type="evidence" value="ECO:0007669"/>
    <property type="project" value="InterPro"/>
</dbReference>
<dbReference type="RefSeq" id="WP_175060987.1">
    <property type="nucleotide sequence ID" value="NZ_JADMQU010000032.1"/>
</dbReference>
<protein>
    <submittedName>
        <fullName evidence="2">RepA</fullName>
    </submittedName>
</protein>
<reference evidence="2" key="2">
    <citation type="submission" date="2017-02" db="EMBL/GenBank/DDBJ databases">
        <title>Diversity of integrative and conjugative elements of Streptococcus salivarius and their intra- and interspecies transfer.</title>
        <authorList>
            <person name="Dahmane N."/>
            <person name="Libante V."/>
            <person name="Charron-Bourgoin F."/>
            <person name="Guedon E."/>
            <person name="Guedon G."/>
            <person name="Leblond-Bourget N."/>
            <person name="Payot S."/>
        </authorList>
    </citation>
    <scope>NUCLEOTIDE SEQUENCE</scope>
    <source>
        <strain evidence="2">L60</strain>
    </source>
</reference>
<dbReference type="Pfam" id="PF05732">
    <property type="entry name" value="RepL"/>
    <property type="match status" value="1"/>
</dbReference>